<sequence>MFRGLVPITTRIAGHFPGARLGVIGDLPAGVARQWSRWCMSPAYYRVDVPHLHDRTAEVTAPILAVSLADDELVTPRSHRELEAWFASAPIERWHLTAAEAGVPRIGHGGFFRPSMSAAWESGLLDRLPRA</sequence>
<dbReference type="GO" id="GO:0016787">
    <property type="term" value="F:hydrolase activity"/>
    <property type="evidence" value="ECO:0007669"/>
    <property type="project" value="UniProtKB-KW"/>
</dbReference>
<organism evidence="1 2">
    <name type="scientific">Nocardioides cavernae</name>
    <dbReference type="NCBI Taxonomy" id="1921566"/>
    <lineage>
        <taxon>Bacteria</taxon>
        <taxon>Bacillati</taxon>
        <taxon>Actinomycetota</taxon>
        <taxon>Actinomycetes</taxon>
        <taxon>Propionibacteriales</taxon>
        <taxon>Nocardioidaceae</taxon>
        <taxon>Nocardioides</taxon>
    </lineage>
</organism>
<protein>
    <submittedName>
        <fullName evidence="1">Putative alpha/beta hydrolase</fullName>
    </submittedName>
</protein>
<keyword evidence="2" id="KW-1185">Reference proteome</keyword>
<dbReference type="InterPro" id="IPR029058">
    <property type="entry name" value="AB_hydrolase_fold"/>
</dbReference>
<dbReference type="EMBL" id="JACCBW010000001">
    <property type="protein sequence ID" value="NYE35354.1"/>
    <property type="molecule type" value="Genomic_DNA"/>
</dbReference>
<evidence type="ECO:0000313" key="1">
    <source>
        <dbReference type="EMBL" id="NYE35354.1"/>
    </source>
</evidence>
<reference evidence="1 2" key="2">
    <citation type="submission" date="2020-08" db="EMBL/GenBank/DDBJ databases">
        <title>The Agave Microbiome: Exploring the role of microbial communities in plant adaptations to desert environments.</title>
        <authorList>
            <person name="Partida-Martinez L.P."/>
        </authorList>
    </citation>
    <scope>NUCLEOTIDE SEQUENCE [LARGE SCALE GENOMIC DNA]</scope>
    <source>
        <strain evidence="1 2">AT2.17</strain>
    </source>
</reference>
<proteinExistence type="predicted"/>
<reference evidence="1 2" key="1">
    <citation type="submission" date="2020-07" db="EMBL/GenBank/DDBJ databases">
        <authorList>
            <person name="Partida-Martinez L."/>
            <person name="Huntemann M."/>
            <person name="Clum A."/>
            <person name="Wang J."/>
            <person name="Palaniappan K."/>
            <person name="Ritter S."/>
            <person name="Chen I.-M."/>
            <person name="Stamatis D."/>
            <person name="Reddy T."/>
            <person name="O'Malley R."/>
            <person name="Daum C."/>
            <person name="Shapiro N."/>
            <person name="Ivanova N."/>
            <person name="Kyrpides N."/>
            <person name="Woyke T."/>
        </authorList>
    </citation>
    <scope>NUCLEOTIDE SEQUENCE [LARGE SCALE GENOMIC DNA]</scope>
    <source>
        <strain evidence="1 2">AT2.17</strain>
    </source>
</reference>
<accession>A0A7Y9KQA3</accession>
<evidence type="ECO:0000313" key="2">
    <source>
        <dbReference type="Proteomes" id="UP000549911"/>
    </source>
</evidence>
<dbReference type="RefSeq" id="WP_257029439.1">
    <property type="nucleotide sequence ID" value="NZ_JACCBW010000001.1"/>
</dbReference>
<dbReference type="SUPFAM" id="SSF53474">
    <property type="entry name" value="alpha/beta-Hydrolases"/>
    <property type="match status" value="1"/>
</dbReference>
<dbReference type="AlphaFoldDB" id="A0A7Y9KQA3"/>
<name>A0A7Y9KQA3_9ACTN</name>
<keyword evidence="1" id="KW-0378">Hydrolase</keyword>
<dbReference type="Proteomes" id="UP000549911">
    <property type="component" value="Unassembled WGS sequence"/>
</dbReference>
<comment type="caution">
    <text evidence="1">The sequence shown here is derived from an EMBL/GenBank/DDBJ whole genome shotgun (WGS) entry which is preliminary data.</text>
</comment>
<gene>
    <name evidence="1" type="ORF">F4692_000458</name>
</gene>